<dbReference type="InterPro" id="IPR037218">
    <property type="entry name" value="PTPA_sf"/>
</dbReference>
<protein>
    <submittedName>
        <fullName evidence="1">Uncharacterized protein</fullName>
    </submittedName>
</protein>
<dbReference type="EMBL" id="JARKHS020025303">
    <property type="protein sequence ID" value="KAK8767619.1"/>
    <property type="molecule type" value="Genomic_DNA"/>
</dbReference>
<organism evidence="1 2">
    <name type="scientific">Amblyomma americanum</name>
    <name type="common">Lone star tick</name>
    <dbReference type="NCBI Taxonomy" id="6943"/>
    <lineage>
        <taxon>Eukaryota</taxon>
        <taxon>Metazoa</taxon>
        <taxon>Ecdysozoa</taxon>
        <taxon>Arthropoda</taxon>
        <taxon>Chelicerata</taxon>
        <taxon>Arachnida</taxon>
        <taxon>Acari</taxon>
        <taxon>Parasitiformes</taxon>
        <taxon>Ixodida</taxon>
        <taxon>Ixodoidea</taxon>
        <taxon>Ixodidae</taxon>
        <taxon>Amblyomminae</taxon>
        <taxon>Amblyomma</taxon>
    </lineage>
</organism>
<sequence>MRDEEDGCQKTTKEPVYAEPQPCVLTPVDMTRWTESEAYMEDVGFVLALNERVKGKKLTGNFIVSDVTSNLLSVLETLG</sequence>
<name>A0AAQ4DYS9_AMBAM</name>
<evidence type="ECO:0000313" key="1">
    <source>
        <dbReference type="EMBL" id="KAK8767619.1"/>
    </source>
</evidence>
<dbReference type="GO" id="GO:0019211">
    <property type="term" value="F:phosphatase activator activity"/>
    <property type="evidence" value="ECO:0007669"/>
    <property type="project" value="InterPro"/>
</dbReference>
<gene>
    <name evidence="1" type="ORF">V5799_005600</name>
</gene>
<dbReference type="AlphaFoldDB" id="A0AAQ4DYS9"/>
<dbReference type="SUPFAM" id="SSF140984">
    <property type="entry name" value="PTPA-like"/>
    <property type="match status" value="1"/>
</dbReference>
<reference evidence="1 2" key="1">
    <citation type="journal article" date="2023" name="Arcadia Sci">
        <title>De novo assembly of a long-read Amblyomma americanum tick genome.</title>
        <authorList>
            <person name="Chou S."/>
            <person name="Poskanzer K.E."/>
            <person name="Rollins M."/>
            <person name="Thuy-Boun P.S."/>
        </authorList>
    </citation>
    <scope>NUCLEOTIDE SEQUENCE [LARGE SCALE GENOMIC DNA]</scope>
    <source>
        <strain evidence="1">F_SG_1</strain>
        <tissue evidence="1">Salivary glands</tissue>
    </source>
</reference>
<evidence type="ECO:0000313" key="2">
    <source>
        <dbReference type="Proteomes" id="UP001321473"/>
    </source>
</evidence>
<dbReference type="Proteomes" id="UP001321473">
    <property type="component" value="Unassembled WGS sequence"/>
</dbReference>
<keyword evidence="2" id="KW-1185">Reference proteome</keyword>
<accession>A0AAQ4DYS9</accession>
<comment type="caution">
    <text evidence="1">The sequence shown here is derived from an EMBL/GenBank/DDBJ whole genome shotgun (WGS) entry which is preliminary data.</text>
</comment>
<proteinExistence type="predicted"/>